<dbReference type="EMBL" id="SNRW01029054">
    <property type="protein sequence ID" value="KAA6358998.1"/>
    <property type="molecule type" value="Genomic_DNA"/>
</dbReference>
<protein>
    <submittedName>
        <fullName evidence="2">Uncharacterized protein</fullName>
    </submittedName>
</protein>
<feature type="non-terminal residue" evidence="2">
    <location>
        <position position="1"/>
    </location>
</feature>
<reference evidence="2 3" key="1">
    <citation type="submission" date="2019-03" db="EMBL/GenBank/DDBJ databases">
        <title>Single cell metagenomics reveals metabolic interactions within the superorganism composed of flagellate Streblomastix strix and complex community of Bacteroidetes bacteria on its surface.</title>
        <authorList>
            <person name="Treitli S.C."/>
            <person name="Kolisko M."/>
            <person name="Husnik F."/>
            <person name="Keeling P."/>
            <person name="Hampl V."/>
        </authorList>
    </citation>
    <scope>NUCLEOTIDE SEQUENCE [LARGE SCALE GENOMIC DNA]</scope>
    <source>
        <strain evidence="2">ST1C</strain>
    </source>
</reference>
<evidence type="ECO:0000313" key="2">
    <source>
        <dbReference type="EMBL" id="KAA6358998.1"/>
    </source>
</evidence>
<feature type="non-terminal residue" evidence="2">
    <location>
        <position position="374"/>
    </location>
</feature>
<organism evidence="2 3">
    <name type="scientific">Streblomastix strix</name>
    <dbReference type="NCBI Taxonomy" id="222440"/>
    <lineage>
        <taxon>Eukaryota</taxon>
        <taxon>Metamonada</taxon>
        <taxon>Preaxostyla</taxon>
        <taxon>Oxymonadida</taxon>
        <taxon>Streblomastigidae</taxon>
        <taxon>Streblomastix</taxon>
    </lineage>
</organism>
<feature type="compositionally biased region" description="Polar residues" evidence="1">
    <location>
        <begin position="10"/>
        <end position="28"/>
    </location>
</feature>
<evidence type="ECO:0000313" key="3">
    <source>
        <dbReference type="Proteomes" id="UP000324800"/>
    </source>
</evidence>
<sequence length="374" mass="44580">VNELKRGLKHQNSALAHTRAQTSVFTPNQEDKELKEDEDEKEKEKLKEQQRKKDIIFEQDRLKELERLRDKQKQFEKLFYDPIYSGLDEINDLLFLYNDTHTTQTEWQREKDKEKDKEKGQYNEKYELCINEMEQDINKEFDENKERNKVKEREKSKEKELDKLLKDRIKSKEKLSARIRVKSSKKEGIRLIDWGCVLVGDRDVDRRLWRMSHVYKHRGMIGVDEVVSKHISDYKVALRKGDFAQVIEADTKMLFIFMARSVAERCPLLHDEDFIDILTAAIERGEIERDKVIGQTTHTPREQEQKKASNYENSILSYKFQGSLQIQDSLSQVYDTSYDDYKQHKNNTNIYLNSQHIANLFFRKTKAQIDPILH</sequence>
<name>A0A5J4TL19_9EUKA</name>
<evidence type="ECO:0000256" key="1">
    <source>
        <dbReference type="SAM" id="MobiDB-lite"/>
    </source>
</evidence>
<accession>A0A5J4TL19</accession>
<feature type="region of interest" description="Disordered" evidence="1">
    <location>
        <begin position="1"/>
        <end position="50"/>
    </location>
</feature>
<proteinExistence type="predicted"/>
<comment type="caution">
    <text evidence="2">The sequence shown here is derived from an EMBL/GenBank/DDBJ whole genome shotgun (WGS) entry which is preliminary data.</text>
</comment>
<dbReference type="Proteomes" id="UP000324800">
    <property type="component" value="Unassembled WGS sequence"/>
</dbReference>
<gene>
    <name evidence="2" type="ORF">EZS28_045475</name>
</gene>
<dbReference type="AlphaFoldDB" id="A0A5J4TL19"/>